<gene>
    <name evidence="2" type="ORF">ACFPN1_16035</name>
</gene>
<reference evidence="3" key="1">
    <citation type="journal article" date="2019" name="Int. J. Syst. Evol. Microbiol.">
        <title>The Global Catalogue of Microorganisms (GCM) 10K type strain sequencing project: providing services to taxonomists for standard genome sequencing and annotation.</title>
        <authorList>
            <consortium name="The Broad Institute Genomics Platform"/>
            <consortium name="The Broad Institute Genome Sequencing Center for Infectious Disease"/>
            <person name="Wu L."/>
            <person name="Ma J."/>
        </authorList>
    </citation>
    <scope>NUCLEOTIDE SEQUENCE [LARGE SCALE GENOMIC DNA]</scope>
    <source>
        <strain evidence="3">KACC 11407</strain>
    </source>
</reference>
<dbReference type="Proteomes" id="UP001596036">
    <property type="component" value="Unassembled WGS sequence"/>
</dbReference>
<keyword evidence="1" id="KW-0732">Signal</keyword>
<evidence type="ECO:0000313" key="2">
    <source>
        <dbReference type="EMBL" id="MFC5571570.1"/>
    </source>
</evidence>
<organism evidence="2 3">
    <name type="scientific">Lysobacter yangpyeongensis</name>
    <dbReference type="NCBI Taxonomy" id="346182"/>
    <lineage>
        <taxon>Bacteria</taxon>
        <taxon>Pseudomonadati</taxon>
        <taxon>Pseudomonadota</taxon>
        <taxon>Gammaproteobacteria</taxon>
        <taxon>Lysobacterales</taxon>
        <taxon>Lysobacteraceae</taxon>
        <taxon>Lysobacter</taxon>
    </lineage>
</organism>
<keyword evidence="3" id="KW-1185">Reference proteome</keyword>
<evidence type="ECO:0000256" key="1">
    <source>
        <dbReference type="SAM" id="SignalP"/>
    </source>
</evidence>
<proteinExistence type="predicted"/>
<comment type="caution">
    <text evidence="2">The sequence shown here is derived from an EMBL/GenBank/DDBJ whole genome shotgun (WGS) entry which is preliminary data.</text>
</comment>
<evidence type="ECO:0000313" key="3">
    <source>
        <dbReference type="Proteomes" id="UP001596036"/>
    </source>
</evidence>
<feature type="signal peptide" evidence="1">
    <location>
        <begin position="1"/>
        <end position="18"/>
    </location>
</feature>
<accession>A0ABW0SR47</accession>
<dbReference type="RefSeq" id="WP_386756224.1">
    <property type="nucleotide sequence ID" value="NZ_JBHSNM010000011.1"/>
</dbReference>
<name>A0ABW0SR47_9GAMM</name>
<feature type="chain" id="PRO_5046792589" evidence="1">
    <location>
        <begin position="19"/>
        <end position="127"/>
    </location>
</feature>
<protein>
    <submittedName>
        <fullName evidence="2">Uncharacterized protein</fullName>
    </submittedName>
</protein>
<dbReference type="EMBL" id="JBHSNM010000011">
    <property type="protein sequence ID" value="MFC5571570.1"/>
    <property type="molecule type" value="Genomic_DNA"/>
</dbReference>
<sequence>MRFLMTTFLALAASTSWAAAPTEAERPPDLNCDVGPLHKTYGKTAWLVYACNDSRSVVIVSDKGNPALPFYFILYVNPDGDMQLHGEGTGKKSATQAAFDEIKTLTQTDVAGLVAQAQAVQAGGTAK</sequence>